<dbReference type="InterPro" id="IPR018211">
    <property type="entry name" value="ADH_Fe_CS"/>
</dbReference>
<dbReference type="FunFam" id="3.40.50.1970:FF:000003">
    <property type="entry name" value="Alcohol dehydrogenase, iron-containing"/>
    <property type="match status" value="1"/>
</dbReference>
<organism evidence="7 8">
    <name type="scientific">Terriglobus saanensis (strain ATCC BAA-1853 / DSM 23119 / SP1PR4)</name>
    <dbReference type="NCBI Taxonomy" id="401053"/>
    <lineage>
        <taxon>Bacteria</taxon>
        <taxon>Pseudomonadati</taxon>
        <taxon>Acidobacteriota</taxon>
        <taxon>Terriglobia</taxon>
        <taxon>Terriglobales</taxon>
        <taxon>Acidobacteriaceae</taxon>
        <taxon>Terriglobus</taxon>
    </lineage>
</organism>
<name>E8V3H6_TERSS</name>
<dbReference type="Pfam" id="PF00465">
    <property type="entry name" value="Fe-ADH"/>
    <property type="match status" value="1"/>
</dbReference>
<dbReference type="InterPro" id="IPR039697">
    <property type="entry name" value="Alcohol_dehydrogenase_Fe"/>
</dbReference>
<dbReference type="GO" id="GO:0004022">
    <property type="term" value="F:alcohol dehydrogenase (NAD+) activity"/>
    <property type="evidence" value="ECO:0007669"/>
    <property type="project" value="TreeGrafter"/>
</dbReference>
<dbReference type="AlphaFoldDB" id="E8V3H6"/>
<dbReference type="Gene3D" id="1.20.1090.10">
    <property type="entry name" value="Dehydroquinate synthase-like - alpha domain"/>
    <property type="match status" value="1"/>
</dbReference>
<evidence type="ECO:0000259" key="6">
    <source>
        <dbReference type="Pfam" id="PF25137"/>
    </source>
</evidence>
<dbReference type="HOGENOM" id="CLU_007207_0_0_0"/>
<evidence type="ECO:0000256" key="4">
    <source>
        <dbReference type="ARBA" id="ARBA00023027"/>
    </source>
</evidence>
<keyword evidence="8" id="KW-1185">Reference proteome</keyword>
<feature type="domain" description="Fe-containing alcohol dehydrogenase-like C-terminal" evidence="6">
    <location>
        <begin position="188"/>
        <end position="381"/>
    </location>
</feature>
<dbReference type="eggNOG" id="COG1454">
    <property type="taxonomic scope" value="Bacteria"/>
</dbReference>
<keyword evidence="3" id="KW-0560">Oxidoreductase</keyword>
<dbReference type="Pfam" id="PF25137">
    <property type="entry name" value="ADH_Fe_C"/>
    <property type="match status" value="1"/>
</dbReference>
<evidence type="ECO:0000259" key="5">
    <source>
        <dbReference type="Pfam" id="PF00465"/>
    </source>
</evidence>
<dbReference type="PANTHER" id="PTHR11496:SF102">
    <property type="entry name" value="ALCOHOL DEHYDROGENASE 4"/>
    <property type="match status" value="1"/>
</dbReference>
<dbReference type="InterPro" id="IPR056798">
    <property type="entry name" value="ADH_Fe_C"/>
</dbReference>
<dbReference type="SUPFAM" id="SSF56796">
    <property type="entry name" value="Dehydroquinate synthase-like"/>
    <property type="match status" value="1"/>
</dbReference>
<dbReference type="PANTHER" id="PTHR11496">
    <property type="entry name" value="ALCOHOL DEHYDROGENASE"/>
    <property type="match status" value="1"/>
</dbReference>
<dbReference type="Proteomes" id="UP000006844">
    <property type="component" value="Chromosome"/>
</dbReference>
<dbReference type="EMBL" id="CP002467">
    <property type="protein sequence ID" value="ADV83589.1"/>
    <property type="molecule type" value="Genomic_DNA"/>
</dbReference>
<dbReference type="RefSeq" id="WP_013569322.1">
    <property type="nucleotide sequence ID" value="NC_014963.1"/>
</dbReference>
<dbReference type="CDD" id="cd08551">
    <property type="entry name" value="Fe-ADH"/>
    <property type="match status" value="1"/>
</dbReference>
<evidence type="ECO:0000313" key="7">
    <source>
        <dbReference type="EMBL" id="ADV83589.1"/>
    </source>
</evidence>
<proteinExistence type="inferred from homology"/>
<sequence length="385" mass="40602">MSMRTITFLQPRRLTFGPGCITDCTAYIAALGKPRVHIVSSPSMTTVINTLRVSLQELGCKVTFDLSVTAEPTISMFEKALAYARAAGPTCVLGIGGGSPLDVAKLIAAFTYSEQAVQETFGIGLLKSRDCHLVCIPSTSGTGSEVSPNAILLDEEAALKKGVVSTFLVPDATFIDPELTYSLPSSITASTGLDALTHCVEAYTNLFAHPLVDLYALQGITLCAKYLAMAVQDGHDIEARIGMSLVSLYGGLCLGPVNTAAVHALAYPLGGEFHLAHGLSNAILLPAVFRFNAKSTPDRHADVARALGAPAGLPDEETAALGADLLTQLAEACGLICDLGRHGVTRGDISRLARSAMTVTRLLKNNPRSIEQADAELIYHQCFLG</sequence>
<keyword evidence="4" id="KW-0520">NAD</keyword>
<reference evidence="7 8" key="1">
    <citation type="journal article" date="2012" name="Stand. Genomic Sci.">
        <title>Complete genome sequence of Terriglobus saanensis type strain SP1PR4(T), an Acidobacteria from tundra soil.</title>
        <authorList>
            <person name="Rawat S.R."/>
            <person name="Mannisto M.K."/>
            <person name="Starovoytov V."/>
            <person name="Goodwin L."/>
            <person name="Nolan M."/>
            <person name="Hauser L."/>
            <person name="Land M."/>
            <person name="Davenport K.W."/>
            <person name="Woyke T."/>
            <person name="Haggblom M.M."/>
        </authorList>
    </citation>
    <scope>NUCLEOTIDE SEQUENCE</scope>
    <source>
        <strain evidence="8">ATCC BAA-1853 / DSM 23119 / SP1PR4</strain>
    </source>
</reference>
<dbReference type="GO" id="GO:0046872">
    <property type="term" value="F:metal ion binding"/>
    <property type="evidence" value="ECO:0007669"/>
    <property type="project" value="InterPro"/>
</dbReference>
<evidence type="ECO:0000313" key="8">
    <source>
        <dbReference type="Proteomes" id="UP000006844"/>
    </source>
</evidence>
<feature type="domain" description="Alcohol dehydrogenase iron-type/glycerol dehydrogenase GldA" evidence="5">
    <location>
        <begin position="11"/>
        <end position="177"/>
    </location>
</feature>
<protein>
    <submittedName>
        <fullName evidence="7">Iron-containing alcohol dehydrogenase</fullName>
    </submittedName>
</protein>
<comment type="cofactor">
    <cofactor evidence="1">
        <name>Fe cation</name>
        <dbReference type="ChEBI" id="CHEBI:24875"/>
    </cofactor>
</comment>
<accession>E8V3H6</accession>
<dbReference type="PROSITE" id="PS00913">
    <property type="entry name" value="ADH_IRON_1"/>
    <property type="match status" value="1"/>
</dbReference>
<evidence type="ECO:0000256" key="1">
    <source>
        <dbReference type="ARBA" id="ARBA00001962"/>
    </source>
</evidence>
<evidence type="ECO:0000256" key="2">
    <source>
        <dbReference type="ARBA" id="ARBA00007358"/>
    </source>
</evidence>
<comment type="similarity">
    <text evidence="2">Belongs to the iron-containing alcohol dehydrogenase family.</text>
</comment>
<dbReference type="STRING" id="401053.AciPR4_2816"/>
<dbReference type="Gene3D" id="3.40.50.1970">
    <property type="match status" value="1"/>
</dbReference>
<dbReference type="KEGG" id="tsa:AciPR4_2816"/>
<gene>
    <name evidence="7" type="ordered locus">AciPR4_2816</name>
</gene>
<evidence type="ECO:0000256" key="3">
    <source>
        <dbReference type="ARBA" id="ARBA00023002"/>
    </source>
</evidence>
<dbReference type="InterPro" id="IPR001670">
    <property type="entry name" value="ADH_Fe/GldA"/>
</dbReference>